<comment type="caution">
    <text evidence="2">The sequence shown here is derived from an EMBL/GenBank/DDBJ whole genome shotgun (WGS) entry which is preliminary data.</text>
</comment>
<feature type="region of interest" description="Disordered" evidence="1">
    <location>
        <begin position="94"/>
        <end position="116"/>
    </location>
</feature>
<evidence type="ECO:0000313" key="3">
    <source>
        <dbReference type="Proteomes" id="UP001165083"/>
    </source>
</evidence>
<dbReference type="AlphaFoldDB" id="A0A9W7CTL6"/>
<name>A0A9W7CTL6_9STRA</name>
<reference evidence="2" key="1">
    <citation type="submission" date="2023-04" db="EMBL/GenBank/DDBJ databases">
        <title>Phytophthora lilii NBRC 32176.</title>
        <authorList>
            <person name="Ichikawa N."/>
            <person name="Sato H."/>
            <person name="Tonouchi N."/>
        </authorList>
    </citation>
    <scope>NUCLEOTIDE SEQUENCE</scope>
    <source>
        <strain evidence="2">NBRC 32176</strain>
    </source>
</reference>
<keyword evidence="3" id="KW-1185">Reference proteome</keyword>
<organism evidence="2 3">
    <name type="scientific">Phytophthora lilii</name>
    <dbReference type="NCBI Taxonomy" id="2077276"/>
    <lineage>
        <taxon>Eukaryota</taxon>
        <taxon>Sar</taxon>
        <taxon>Stramenopiles</taxon>
        <taxon>Oomycota</taxon>
        <taxon>Peronosporomycetes</taxon>
        <taxon>Peronosporales</taxon>
        <taxon>Peronosporaceae</taxon>
        <taxon>Phytophthora</taxon>
    </lineage>
</organism>
<feature type="compositionally biased region" description="Polar residues" evidence="1">
    <location>
        <begin position="107"/>
        <end position="116"/>
    </location>
</feature>
<evidence type="ECO:0000256" key="1">
    <source>
        <dbReference type="SAM" id="MobiDB-lite"/>
    </source>
</evidence>
<dbReference type="EMBL" id="BSXW01002196">
    <property type="protein sequence ID" value="GMF41284.1"/>
    <property type="molecule type" value="Genomic_DNA"/>
</dbReference>
<proteinExistence type="predicted"/>
<dbReference type="Proteomes" id="UP001165083">
    <property type="component" value="Unassembled WGS sequence"/>
</dbReference>
<evidence type="ECO:0000313" key="2">
    <source>
        <dbReference type="EMBL" id="GMF41284.1"/>
    </source>
</evidence>
<protein>
    <submittedName>
        <fullName evidence="2">Unnamed protein product</fullName>
    </submittedName>
</protein>
<feature type="region of interest" description="Disordered" evidence="1">
    <location>
        <begin position="1"/>
        <end position="22"/>
    </location>
</feature>
<sequence length="249" mass="27803">MRKQQTRASGVDGRVPTPKQGPPCIVRELKTIGVACNCSAYVSKHDGQNSKSENKRNTYLLEMKMHYEVDPKSSTELGHPVLFHRHAVAALVGDDDVGGLDRPGGRTTPSPSHSEQLRSSTIELYTTFSIRWPKHREHSWIEERRGGARRLLCCCCCAHLSRMPLASSSSRLEYPSQFMLAFALGVELHDMACSAAQRDWDSRMSPAPPPWRRCREETPWTVGGGAYPTASSQECRRLQRNAHGLHPVA</sequence>
<accession>A0A9W7CTL6</accession>
<gene>
    <name evidence="2" type="ORF">Plil01_001665700</name>
</gene>